<feature type="transmembrane region" description="Helical" evidence="1">
    <location>
        <begin position="144"/>
        <end position="169"/>
    </location>
</feature>
<keyword evidence="3" id="KW-1185">Reference proteome</keyword>
<evidence type="ECO:0000313" key="3">
    <source>
        <dbReference type="Proteomes" id="UP001354989"/>
    </source>
</evidence>
<evidence type="ECO:0000313" key="2">
    <source>
        <dbReference type="EMBL" id="BDC98310.1"/>
    </source>
</evidence>
<keyword evidence="1" id="KW-0812">Transmembrane</keyword>
<evidence type="ECO:0000256" key="1">
    <source>
        <dbReference type="SAM" id="Phobius"/>
    </source>
</evidence>
<dbReference type="RefSeq" id="WP_338397602.1">
    <property type="nucleotide sequence ID" value="NZ_AP025292.1"/>
</dbReference>
<accession>A0ABN6L5R7</accession>
<gene>
    <name evidence="2" type="ORF">PEPS_05910</name>
</gene>
<feature type="transmembrane region" description="Helical" evidence="1">
    <location>
        <begin position="76"/>
        <end position="97"/>
    </location>
</feature>
<protein>
    <submittedName>
        <fullName evidence="2">Uncharacterized protein</fullName>
    </submittedName>
</protein>
<keyword evidence="1" id="KW-1133">Transmembrane helix</keyword>
<reference evidence="2 3" key="1">
    <citation type="submission" date="2021-12" db="EMBL/GenBank/DDBJ databases">
        <title>Genome sequencing of bacteria with rrn-lacking chromosome and rrn-plasmid.</title>
        <authorList>
            <person name="Anda M."/>
            <person name="Iwasaki W."/>
        </authorList>
    </citation>
    <scope>NUCLEOTIDE SEQUENCE [LARGE SCALE GENOMIC DNA]</scope>
    <source>
        <strain evidence="2 3">NBRC 101262</strain>
    </source>
</reference>
<sequence>MEFFERNIRSCRWGLLLAVFTIFCGFALGGVFGANEAALKGQLKSDGQAVLSSVYKGDQKKMDKTISKSWSYLKRAHLHAGAIGAAVVGLLLLLAFLPTNAVFKLIISWMLGLGTLGYSLFWLLAGFSAPAIGGTHEAKEALEWLAIPSAGMLLIGTLAVFLLLLSACFTRKRYY</sequence>
<feature type="transmembrane region" description="Helical" evidence="1">
    <location>
        <begin position="12"/>
        <end position="34"/>
    </location>
</feature>
<proteinExistence type="predicted"/>
<dbReference type="Proteomes" id="UP001354989">
    <property type="component" value="Chromosome"/>
</dbReference>
<name>A0ABN6L5R7_9BACT</name>
<dbReference type="EMBL" id="AP025292">
    <property type="protein sequence ID" value="BDC98310.1"/>
    <property type="molecule type" value="Genomic_DNA"/>
</dbReference>
<organism evidence="2 3">
    <name type="scientific">Persicobacter psychrovividus</name>
    <dbReference type="NCBI Taxonomy" id="387638"/>
    <lineage>
        <taxon>Bacteria</taxon>
        <taxon>Pseudomonadati</taxon>
        <taxon>Bacteroidota</taxon>
        <taxon>Cytophagia</taxon>
        <taxon>Cytophagales</taxon>
        <taxon>Persicobacteraceae</taxon>
        <taxon>Persicobacter</taxon>
    </lineage>
</organism>
<feature type="transmembrane region" description="Helical" evidence="1">
    <location>
        <begin position="109"/>
        <end position="132"/>
    </location>
</feature>
<keyword evidence="1" id="KW-0472">Membrane</keyword>